<dbReference type="InterPro" id="IPR011050">
    <property type="entry name" value="Pectin_lyase_fold/virulence"/>
</dbReference>
<gene>
    <name evidence="1" type="ORF">MNBD_GAMMA01-1206</name>
</gene>
<dbReference type="EMBL" id="UOEW01000196">
    <property type="protein sequence ID" value="VAW38214.1"/>
    <property type="molecule type" value="Genomic_DNA"/>
</dbReference>
<proteinExistence type="predicted"/>
<dbReference type="SUPFAM" id="SSF51126">
    <property type="entry name" value="Pectin lyase-like"/>
    <property type="match status" value="1"/>
</dbReference>
<evidence type="ECO:0000313" key="1">
    <source>
        <dbReference type="EMBL" id="VAW38214.1"/>
    </source>
</evidence>
<accession>A0A3B0W3N0</accession>
<name>A0A3B0W3N0_9ZZZZ</name>
<dbReference type="AlphaFoldDB" id="A0A3B0W3N0"/>
<reference evidence="1" key="1">
    <citation type="submission" date="2018-06" db="EMBL/GenBank/DDBJ databases">
        <authorList>
            <person name="Zhirakovskaya E."/>
        </authorList>
    </citation>
    <scope>NUCLEOTIDE SEQUENCE</scope>
</reference>
<sequence>MKNYLLFWVLLLLMQGSFANSKWGLKPKLEHRLTQALDVSSTYQTRQLSKGGINFVTVGSDSNCDFRVGSSKIQNAINSGASEIRIASNDVYEENIVINNPAINLTLRGGFSSCTAASSNIQSDLQQDWTEITRPHGQRDSIFKITGLPVDNMTVFENIKIVGGDGQGNTSGGGIQWDDTESDAVLQNVWLTDGFNMATGGGFSIVSSSTTVILNNAIINNNQTNGSGGGIYCNDFSGQSRFSTIILNTKSQLAFNHANQFGGGAALSDSCLLASFAGSSNPAIVNKTQNNFNPNGVIVNAEGIMLNGAAGSGGGVYLDSGAGLLIHGTELCNTSAQCFGDVQNPANVMENTANTNPLTPATLAGGAIYATGVNTDVTISAAWFNANVANQASGGAIALFDNANLTINRNGSNCWNPVRCNLFRANQASFAGGVIYNDNGNVDISHAFFEGNNANLGAAMYTVNNAQTNVDASVFHHNGGFPELLSNHLFVANSGADYFFKYSTIADNDTNIGIFRIKNDPGTMLLINSSIIDDVNSGPVLAFGLGGSGFVSAFCVMAHEISSLNGSSNTIDDPEFVDRLNRDYHLSNTSPAIDYCNILTTPTNKDMDFQSQGWDNPNLSNFLGFYDIGADENFTKNYFTIGSDAACDFDSTTQTIQDAIDTGVGEVRIANNGFYDSAIIINDISVKLRGGFLDCSAADANNSTTHTTIDAPGGVNIPAIDIQGAGLENVILIEHLSITGDDSNFSAISAIGAVAKITLNDLTIIGHNIDQFTFGGGVNLSGGAIELLLNDTLIIQNSAFNGGGIFCDGNFSKITVTGDSGISHNTAQGFGGGVYLTNGCELTIYSGVSNPDASTNIGISGNLAYNQGGGIYADLGAQVTLYGHEFCDSNGCVGNNTNPVNINNNISGFPGSPTNNDRGAGIYASGQDTTVNVYAGLFKDNLGNNGGAIYINGLASLNVSRLSADCWDATKCNYFLSNRSITTGGAIQSDQGLLNISSAYFEENEGTSGSALYLFGSNSFARIEGSVFNNNNNAGNSDDFVIR</sequence>
<feature type="non-terminal residue" evidence="1">
    <location>
        <position position="1043"/>
    </location>
</feature>
<organism evidence="1">
    <name type="scientific">hydrothermal vent metagenome</name>
    <dbReference type="NCBI Taxonomy" id="652676"/>
    <lineage>
        <taxon>unclassified sequences</taxon>
        <taxon>metagenomes</taxon>
        <taxon>ecological metagenomes</taxon>
    </lineage>
</organism>
<protein>
    <submittedName>
        <fullName evidence="1">Uncharacterized protein</fullName>
    </submittedName>
</protein>